<keyword evidence="3" id="KW-1185">Reference proteome</keyword>
<dbReference type="Pfam" id="PF13625">
    <property type="entry name" value="Helicase_C_3"/>
    <property type="match status" value="1"/>
</dbReference>
<dbReference type="EMBL" id="JAGGLB010000050">
    <property type="protein sequence ID" value="MBP1996472.1"/>
    <property type="molecule type" value="Genomic_DNA"/>
</dbReference>
<protein>
    <recommendedName>
        <fullName evidence="1">Helicase XPB/Ssl2 N-terminal domain-containing protein</fullName>
    </recommendedName>
</protein>
<proteinExistence type="predicted"/>
<organism evidence="2 3">
    <name type="scientific">Paenibacillus eucommiae</name>
    <dbReference type="NCBI Taxonomy" id="1355755"/>
    <lineage>
        <taxon>Bacteria</taxon>
        <taxon>Bacillati</taxon>
        <taxon>Bacillota</taxon>
        <taxon>Bacilli</taxon>
        <taxon>Bacillales</taxon>
        <taxon>Paenibacillaceae</taxon>
        <taxon>Paenibacillus</taxon>
    </lineage>
</organism>
<sequence length="674" mass="77039">MKYKHVFDKMPAFMLEQLQIQGWALPYLQQGSELSELLASEGIMRELQHNKLNRSERVVLQHIVTLIGSDMFTLDQLGKQVGIYRSGAELRVALEGLRKYGIIASFRKSWGDLLYALPEDGFAVWQQLLLSGIQTMTEAELDGLERTESELTAGGSRGIAQELFTLLAFAAQEDLIVTAKGLLHKKQLQKLMERLHLPQAGCEGAETTYLAAGGAAGSWSGAYEFGFALLLHCALSQGLLVQESSVFKLNKEALALWLELSFEEQQVRLYELWKGLFLNVPVWLQHCIAWIEKLSPERWCAVDDIVQWLLYHQIPQDFSGQKELEEALLRQWLVHLQAYRWLDIAVDKKGELWIQSLMSERMEMRLAGTTGLTAQKTSGQISEKGALAFYVQPDFELLLPPSVPSAIEWEVASFANLKSSDQVRTYQLTKESFLQALERGGDGKAIIDFLERYALYEISPGVLLTLHGWEEQHGKLVFMDVTLLRVHSVEIAEVVRKSEGCSPYIAERLNEVDFIVERKHVKPFVEQLTRMGYNPKNAVSKEEIPAAQNRFKAKELPKTRLFDSRAPYPLYDFAPILTRFEDLYPNLQDIPALWLKEYRDYHSSTRKDMIRQAIEWRSSLKLRKEGMERSVIPHSLLEDRNGWTLVGVEDNQEINLHSTDWEEMKLLLPGINDP</sequence>
<evidence type="ECO:0000313" key="2">
    <source>
        <dbReference type="EMBL" id="MBP1996472.1"/>
    </source>
</evidence>
<evidence type="ECO:0000259" key="1">
    <source>
        <dbReference type="Pfam" id="PF13625"/>
    </source>
</evidence>
<gene>
    <name evidence="2" type="ORF">J2Z66_008120</name>
</gene>
<dbReference type="RefSeq" id="WP_209978951.1">
    <property type="nucleotide sequence ID" value="NZ_JAGGLB010000050.1"/>
</dbReference>
<name>A0ABS4J9F1_9BACL</name>
<dbReference type="InterPro" id="IPR032830">
    <property type="entry name" value="XPB/Ssl2_N"/>
</dbReference>
<comment type="caution">
    <text evidence="2">The sequence shown here is derived from an EMBL/GenBank/DDBJ whole genome shotgun (WGS) entry which is preliminary data.</text>
</comment>
<feature type="domain" description="Helicase XPB/Ssl2 N-terminal" evidence="1">
    <location>
        <begin position="390"/>
        <end position="508"/>
    </location>
</feature>
<accession>A0ABS4J9F1</accession>
<reference evidence="2 3" key="1">
    <citation type="submission" date="2021-03" db="EMBL/GenBank/DDBJ databases">
        <title>Genomic Encyclopedia of Type Strains, Phase IV (KMG-IV): sequencing the most valuable type-strain genomes for metagenomic binning, comparative biology and taxonomic classification.</title>
        <authorList>
            <person name="Goeker M."/>
        </authorList>
    </citation>
    <scope>NUCLEOTIDE SEQUENCE [LARGE SCALE GENOMIC DNA]</scope>
    <source>
        <strain evidence="2 3">DSM 26048</strain>
    </source>
</reference>
<dbReference type="Proteomes" id="UP001519287">
    <property type="component" value="Unassembled WGS sequence"/>
</dbReference>
<evidence type="ECO:0000313" key="3">
    <source>
        <dbReference type="Proteomes" id="UP001519287"/>
    </source>
</evidence>